<evidence type="ECO:0000256" key="1">
    <source>
        <dbReference type="ARBA" id="ARBA00022649"/>
    </source>
</evidence>
<evidence type="ECO:0000313" key="2">
    <source>
        <dbReference type="EMBL" id="EMB19979.1"/>
    </source>
</evidence>
<dbReference type="Proteomes" id="UP000016183">
    <property type="component" value="Unassembled WGS sequence"/>
</dbReference>
<dbReference type="InterPro" id="IPR007712">
    <property type="entry name" value="RelE/ParE_toxin"/>
</dbReference>
<dbReference type="OrthoDB" id="361440at2"/>
<evidence type="ECO:0000313" key="3">
    <source>
        <dbReference type="Proteomes" id="UP000016183"/>
    </source>
</evidence>
<protein>
    <recommendedName>
        <fullName evidence="4">RelE/StbE family addiction module toxin</fullName>
    </recommendedName>
</protein>
<gene>
    <name evidence="2" type="ORF">HMPREF9733_02535</name>
</gene>
<dbReference type="EMBL" id="AGDZ01000037">
    <property type="protein sequence ID" value="EMB19979.1"/>
    <property type="molecule type" value="Genomic_DNA"/>
</dbReference>
<sequence>MIYKIEISAHAESDLRDIYEYIAFKLFSPKAAAAQLVRLKAGIMSLDQMPKRFRAYQKEPWYSKGLRVMPVDKFLVFYIPSESDKKVYIIRVIYGGRNIEKELNSG</sequence>
<accession>M2BD64</accession>
<organism evidence="2 3">
    <name type="scientific">Treponema denticola SP33</name>
    <dbReference type="NCBI Taxonomy" id="999437"/>
    <lineage>
        <taxon>Bacteria</taxon>
        <taxon>Pseudomonadati</taxon>
        <taxon>Spirochaetota</taxon>
        <taxon>Spirochaetia</taxon>
        <taxon>Spirochaetales</taxon>
        <taxon>Treponemataceae</taxon>
        <taxon>Treponema</taxon>
    </lineage>
</organism>
<name>M2BD64_TREDN</name>
<dbReference type="RefSeq" id="WP_010697558.1">
    <property type="nucleotide sequence ID" value="NZ_KB442454.1"/>
</dbReference>
<dbReference type="HOGENOM" id="CLU_147162_6_3_12"/>
<dbReference type="InterPro" id="IPR035093">
    <property type="entry name" value="RelE/ParE_toxin_dom_sf"/>
</dbReference>
<dbReference type="PATRIC" id="fig|999437.3.peg.2615"/>
<evidence type="ECO:0008006" key="4">
    <source>
        <dbReference type="Google" id="ProtNLM"/>
    </source>
</evidence>
<comment type="caution">
    <text evidence="2">The sequence shown here is derived from an EMBL/GenBank/DDBJ whole genome shotgun (WGS) entry which is preliminary data.</text>
</comment>
<keyword evidence="1" id="KW-1277">Toxin-antitoxin system</keyword>
<dbReference type="AlphaFoldDB" id="M2BD64"/>
<reference evidence="2 3" key="1">
    <citation type="submission" date="2012-01" db="EMBL/GenBank/DDBJ databases">
        <title>The Genome Sequence of Treponema denticola SP33.</title>
        <authorList>
            <consortium name="The Broad Institute Genome Sequencing Platform"/>
            <person name="Earl A."/>
            <person name="Ward D."/>
            <person name="Feldgarden M."/>
            <person name="Gevers D."/>
            <person name="Blanton J.M."/>
            <person name="Fenno C.J."/>
            <person name="Baranova O.V."/>
            <person name="Mathney J."/>
            <person name="Dewhirst F.E."/>
            <person name="Izard J."/>
            <person name="Young S.K."/>
            <person name="Zeng Q."/>
            <person name="Gargeya S."/>
            <person name="Fitzgerald M."/>
            <person name="Haas B."/>
            <person name="Abouelleil A."/>
            <person name="Alvarado L."/>
            <person name="Arachchi H.M."/>
            <person name="Berlin A."/>
            <person name="Chapman S.B."/>
            <person name="Gearin G."/>
            <person name="Goldberg J."/>
            <person name="Griggs A."/>
            <person name="Gujja S."/>
            <person name="Hansen M."/>
            <person name="Heiman D."/>
            <person name="Howarth C."/>
            <person name="Larimer J."/>
            <person name="Lui A."/>
            <person name="MacDonald P.J.P."/>
            <person name="McCowen C."/>
            <person name="Montmayeur A."/>
            <person name="Murphy C."/>
            <person name="Neiman D."/>
            <person name="Pearson M."/>
            <person name="Priest M."/>
            <person name="Roberts A."/>
            <person name="Saif S."/>
            <person name="Shea T."/>
            <person name="Sisk P."/>
            <person name="Stolte C."/>
            <person name="Sykes S."/>
            <person name="Wortman J."/>
            <person name="Nusbaum C."/>
            <person name="Birren B."/>
        </authorList>
    </citation>
    <scope>NUCLEOTIDE SEQUENCE [LARGE SCALE GENOMIC DNA]</scope>
    <source>
        <strain evidence="2 3">SP33</strain>
    </source>
</reference>
<dbReference type="Gene3D" id="3.30.2310.20">
    <property type="entry name" value="RelE-like"/>
    <property type="match status" value="1"/>
</dbReference>
<proteinExistence type="predicted"/>
<dbReference type="Pfam" id="PF05016">
    <property type="entry name" value="ParE_toxin"/>
    <property type="match status" value="1"/>
</dbReference>